<dbReference type="Proteomes" id="UP001183420">
    <property type="component" value="Unassembled WGS sequence"/>
</dbReference>
<dbReference type="SUPFAM" id="SSF51735">
    <property type="entry name" value="NAD(P)-binding Rossmann-fold domains"/>
    <property type="match status" value="1"/>
</dbReference>
<dbReference type="EMBL" id="JAVREM010000121">
    <property type="protein sequence ID" value="MDT0323553.1"/>
    <property type="molecule type" value="Genomic_DNA"/>
</dbReference>
<evidence type="ECO:0000313" key="1">
    <source>
        <dbReference type="EMBL" id="MDT0323553.1"/>
    </source>
</evidence>
<feature type="non-terminal residue" evidence="1">
    <location>
        <position position="1"/>
    </location>
</feature>
<keyword evidence="2" id="KW-1185">Reference proteome</keyword>
<gene>
    <name evidence="1" type="ORF">RNC47_35155</name>
</gene>
<name>A0ABU2M1Y2_9ACTN</name>
<dbReference type="InterPro" id="IPR036291">
    <property type="entry name" value="NAD(P)-bd_dom_sf"/>
</dbReference>
<reference evidence="2" key="1">
    <citation type="submission" date="2023-07" db="EMBL/GenBank/DDBJ databases">
        <title>30 novel species of actinomycetes from the DSMZ collection.</title>
        <authorList>
            <person name="Nouioui I."/>
        </authorList>
    </citation>
    <scope>NUCLEOTIDE SEQUENCE [LARGE SCALE GENOMIC DNA]</scope>
    <source>
        <strain evidence="2">DSM 44918</strain>
    </source>
</reference>
<dbReference type="Gene3D" id="3.40.50.720">
    <property type="entry name" value="NAD(P)-binding Rossmann-like Domain"/>
    <property type="match status" value="1"/>
</dbReference>
<proteinExistence type="predicted"/>
<organism evidence="1 2">
    <name type="scientific">Streptomyces millisiae</name>
    <dbReference type="NCBI Taxonomy" id="3075542"/>
    <lineage>
        <taxon>Bacteria</taxon>
        <taxon>Bacillati</taxon>
        <taxon>Actinomycetota</taxon>
        <taxon>Actinomycetes</taxon>
        <taxon>Kitasatosporales</taxon>
        <taxon>Streptomycetaceae</taxon>
        <taxon>Streptomyces</taxon>
    </lineage>
</organism>
<sequence length="189" mass="20503">TEPDAMGHPPYAEWQRANQGVRLLPFPEAGAHGELVLNATAGVNSLAALDAVGAANLAGKVLLDLALPLDLSQGMPPKLTLANTDSLGEQIQRAFPDARVVKTLNTVFFEVMIEPGRVPGRHNVFVAGEDADAKETVKGLLREFGWPEDVIIDLGGIRTARGTEMYMPLYFMLWETLGTFDFNISVTRT</sequence>
<accession>A0ABU2M1Y2</accession>
<evidence type="ECO:0000313" key="2">
    <source>
        <dbReference type="Proteomes" id="UP001183420"/>
    </source>
</evidence>
<comment type="caution">
    <text evidence="1">The sequence shown here is derived from an EMBL/GenBank/DDBJ whole genome shotgun (WGS) entry which is preliminary data.</text>
</comment>
<dbReference type="RefSeq" id="WP_311604838.1">
    <property type="nucleotide sequence ID" value="NZ_JAVREM010000121.1"/>
</dbReference>
<protein>
    <submittedName>
        <fullName evidence="1">NADP oxidoreductase</fullName>
    </submittedName>
</protein>